<dbReference type="InterPro" id="IPR002734">
    <property type="entry name" value="RibDG_C"/>
</dbReference>
<evidence type="ECO:0000259" key="1">
    <source>
        <dbReference type="Pfam" id="PF01872"/>
    </source>
</evidence>
<dbReference type="Gene3D" id="3.40.430.10">
    <property type="entry name" value="Dihydrofolate Reductase, subunit A"/>
    <property type="match status" value="1"/>
</dbReference>
<reference evidence="2" key="1">
    <citation type="submission" date="2023-02" db="EMBL/GenBank/DDBJ databases">
        <title>Kitasatospora phosalacinea NBRC 14362.</title>
        <authorList>
            <person name="Ichikawa N."/>
            <person name="Sato H."/>
            <person name="Tonouchi N."/>
        </authorList>
    </citation>
    <scope>NUCLEOTIDE SEQUENCE</scope>
    <source>
        <strain evidence="2">NBRC 14362</strain>
    </source>
</reference>
<organism evidence="2 3">
    <name type="scientific">Kitasatospora phosalacinea</name>
    <dbReference type="NCBI Taxonomy" id="2065"/>
    <lineage>
        <taxon>Bacteria</taxon>
        <taxon>Bacillati</taxon>
        <taxon>Actinomycetota</taxon>
        <taxon>Actinomycetes</taxon>
        <taxon>Kitasatosporales</taxon>
        <taxon>Streptomycetaceae</taxon>
        <taxon>Kitasatospora</taxon>
    </lineage>
</organism>
<dbReference type="RefSeq" id="WP_033255211.1">
    <property type="nucleotide sequence ID" value="NZ_BSRX01000053.1"/>
</dbReference>
<dbReference type="Proteomes" id="UP001165143">
    <property type="component" value="Unassembled WGS sequence"/>
</dbReference>
<dbReference type="GO" id="GO:0009231">
    <property type="term" value="P:riboflavin biosynthetic process"/>
    <property type="evidence" value="ECO:0007669"/>
    <property type="project" value="InterPro"/>
</dbReference>
<dbReference type="OrthoDB" id="7949219at2"/>
<dbReference type="InterPro" id="IPR050765">
    <property type="entry name" value="Riboflavin_Biosynth_HTPR"/>
</dbReference>
<gene>
    <name evidence="2" type="ORF">Kpho01_64970</name>
</gene>
<dbReference type="InterPro" id="IPR024072">
    <property type="entry name" value="DHFR-like_dom_sf"/>
</dbReference>
<name>A0A9W6PPE2_9ACTN</name>
<dbReference type="Pfam" id="PF01872">
    <property type="entry name" value="RibD_C"/>
    <property type="match status" value="1"/>
</dbReference>
<evidence type="ECO:0000313" key="2">
    <source>
        <dbReference type="EMBL" id="GLW58486.1"/>
    </source>
</evidence>
<protein>
    <submittedName>
        <fullName evidence="2">Deaminase</fullName>
    </submittedName>
</protein>
<proteinExistence type="predicted"/>
<sequence length="186" mass="20971">MSDLVLMMSVSIDGCFAGPDGELGWQLIDDELHEHFNRRLAAMSGFLDGRVTYQLMADYWPTADQDPTSTPPVVEFARIWREMPKTVFSRTLDHADWNTTIARTVDPREITALKSSSASDLAVGGAVLAAELRRLDLIDEYSLYVHPVVLGRGRPLFPPSDTRTDLVLAERRTFDSGVMLLRYLRR</sequence>
<dbReference type="AlphaFoldDB" id="A0A9W6PPE2"/>
<evidence type="ECO:0000313" key="3">
    <source>
        <dbReference type="Proteomes" id="UP001165143"/>
    </source>
</evidence>
<dbReference type="SUPFAM" id="SSF53597">
    <property type="entry name" value="Dihydrofolate reductase-like"/>
    <property type="match status" value="1"/>
</dbReference>
<dbReference type="PANTHER" id="PTHR38011:SF11">
    <property type="entry name" value="2,5-DIAMINO-6-RIBOSYLAMINO-4(3H)-PYRIMIDINONE 5'-PHOSPHATE REDUCTASE"/>
    <property type="match status" value="1"/>
</dbReference>
<dbReference type="EMBL" id="BSRX01000053">
    <property type="protein sequence ID" value="GLW58486.1"/>
    <property type="molecule type" value="Genomic_DNA"/>
</dbReference>
<comment type="caution">
    <text evidence="2">The sequence shown here is derived from an EMBL/GenBank/DDBJ whole genome shotgun (WGS) entry which is preliminary data.</text>
</comment>
<dbReference type="PANTHER" id="PTHR38011">
    <property type="entry name" value="DIHYDROFOLATE REDUCTASE FAMILY PROTEIN (AFU_ORTHOLOGUE AFUA_8G06820)"/>
    <property type="match status" value="1"/>
</dbReference>
<dbReference type="GO" id="GO:0008703">
    <property type="term" value="F:5-amino-6-(5-phosphoribosylamino)uracil reductase activity"/>
    <property type="evidence" value="ECO:0007669"/>
    <property type="project" value="InterPro"/>
</dbReference>
<feature type="domain" description="Bacterial bifunctional deaminase-reductase C-terminal" evidence="1">
    <location>
        <begin position="5"/>
        <end position="179"/>
    </location>
</feature>
<accession>A0A9W6PPE2</accession>